<evidence type="ECO:0000256" key="1">
    <source>
        <dbReference type="ARBA" id="ARBA00004147"/>
    </source>
</evidence>
<dbReference type="GO" id="GO:0006260">
    <property type="term" value="P:DNA replication"/>
    <property type="evidence" value="ECO:0007669"/>
    <property type="project" value="UniProtKB-KW"/>
</dbReference>
<dbReference type="EMBL" id="MT138291">
    <property type="protein sequence ID" value="QKE54939.1"/>
    <property type="molecule type" value="Genomic_DNA"/>
</dbReference>
<reference evidence="8" key="1">
    <citation type="submission" date="2020-01" db="EMBL/GenBank/DDBJ databases">
        <title>Viral genomes from wild and zoo birds in China.</title>
        <authorList>
            <person name="Dai Z."/>
            <person name="Shan L.T."/>
            <person name="Yang X.S."/>
        </authorList>
    </citation>
    <scope>NUCLEOTIDE SEQUENCE</scope>
    <source>
        <strain evidence="8">Rbu036par2</strain>
    </source>
</reference>
<evidence type="ECO:0000259" key="7">
    <source>
        <dbReference type="PROSITE" id="PS51206"/>
    </source>
</evidence>
<dbReference type="GO" id="GO:0042025">
    <property type="term" value="C:host cell nucleus"/>
    <property type="evidence" value="ECO:0007669"/>
    <property type="project" value="UniProtKB-SubCell"/>
</dbReference>
<evidence type="ECO:0000256" key="4">
    <source>
        <dbReference type="ARBA" id="ARBA00022741"/>
    </source>
</evidence>
<evidence type="ECO:0000256" key="3">
    <source>
        <dbReference type="ARBA" id="ARBA00022705"/>
    </source>
</evidence>
<dbReference type="InterPro" id="IPR027417">
    <property type="entry name" value="P-loop_NTPase"/>
</dbReference>
<keyword evidence="4" id="KW-0547">Nucleotide-binding</keyword>
<feature type="compositionally biased region" description="Basic and acidic residues" evidence="6">
    <location>
        <begin position="545"/>
        <end position="555"/>
    </location>
</feature>
<accession>A0A7D3QJ74</accession>
<dbReference type="InterPro" id="IPR014015">
    <property type="entry name" value="Helicase_SF3_DNA-vir"/>
</dbReference>
<protein>
    <submittedName>
        <fullName evidence="8">Nonstructural protein</fullName>
    </submittedName>
</protein>
<feature type="compositionally biased region" description="Basic and acidic residues" evidence="6">
    <location>
        <begin position="567"/>
        <end position="577"/>
    </location>
</feature>
<feature type="region of interest" description="Disordered" evidence="6">
    <location>
        <begin position="450"/>
        <end position="598"/>
    </location>
</feature>
<comment type="subcellular location">
    <subcellularLocation>
        <location evidence="1">Host nucleus</location>
    </subcellularLocation>
</comment>
<evidence type="ECO:0000256" key="2">
    <source>
        <dbReference type="ARBA" id="ARBA00022562"/>
    </source>
</evidence>
<dbReference type="GO" id="GO:0005524">
    <property type="term" value="F:ATP binding"/>
    <property type="evidence" value="ECO:0007669"/>
    <property type="project" value="UniProtKB-KW"/>
</dbReference>
<keyword evidence="5" id="KW-0067">ATP-binding</keyword>
<feature type="compositionally biased region" description="Polar residues" evidence="6">
    <location>
        <begin position="458"/>
        <end position="477"/>
    </location>
</feature>
<name>A0A7D3QJ74_9VIRU</name>
<dbReference type="Pfam" id="PF01057">
    <property type="entry name" value="Parvo_NS1"/>
    <property type="match status" value="1"/>
</dbReference>
<feature type="compositionally biased region" description="Low complexity" evidence="6">
    <location>
        <begin position="493"/>
        <end position="533"/>
    </location>
</feature>
<proteinExistence type="predicted"/>
<sequence length="658" mass="73670">MESTRRRIDFQLWMGSPGTSGDLSIQQAETLLIDKDYVLSPLPEVQKFESLINMKMYQATILQIAYPDGTPVENSLIYALFLNNVSTIHNWFITGENNKEGIFHTHALLRTGQRTDALRRTMTTAWSNLQLSENFIKQIGVQGCTLDILKLQRAQKPSSLAAYMMKCPKWVMSSDDKMLQYAYDLDLWELNARFKPKDDEPETAPDMNTMTKDLVDLIITNGCKTFEDCLKHGPLLMSKYLHKPGLQAIVTNCLAFVKASGSTWSLNLFEQYEPDPEEIHKILLHQGIKPTDFDQAMYKWITKLSGKKNTLVLWGPSNTGKSAFIAGLKQIVPWGEITNGSSGFNFEGVIDQVIAVWEEPLIGPELAEKCKQVFEGMTCSIPVKYKKPFMLPRTPVLITTNHAPWRFCTAEQPMFENRMTIFQWLYQTKSEPFTYRAIEHSCKCRFCTGSRSGEAPGSTASVCSLSGTEQPLSTGEQSVRPDQESDVGTRPMSGGDESVSGGDDSRPSCSGISSNPSSSDSTKPVSSSSSTASGHVGQFRVIRRGPNERQHRDDPELVQSDNNGGRDGNDGSGDRSGKCKRKRSRGHGDTVSQLHSTNTLGPWLSHKAYQDQAQTVTKKARVDRVMDSKITEDINVMLQIPTALTWKRYLSYLFHWHG</sequence>
<keyword evidence="3" id="KW-0235">DNA replication</keyword>
<evidence type="ECO:0000313" key="8">
    <source>
        <dbReference type="EMBL" id="QKE54939.1"/>
    </source>
</evidence>
<dbReference type="InterPro" id="IPR001257">
    <property type="entry name" value="Parvovirus_NS1_helicase"/>
</dbReference>
<organism evidence="8">
    <name type="scientific">Parvoviridae sp</name>
    <dbReference type="NCBI Taxonomy" id="1940570"/>
    <lineage>
        <taxon>Viruses</taxon>
        <taxon>Monodnaviria</taxon>
        <taxon>Shotokuvirae</taxon>
        <taxon>Cossaviricota</taxon>
        <taxon>Quintoviricetes</taxon>
        <taxon>Piccovirales</taxon>
        <taxon>Parvoviridae</taxon>
    </lineage>
</organism>
<evidence type="ECO:0000256" key="6">
    <source>
        <dbReference type="SAM" id="MobiDB-lite"/>
    </source>
</evidence>
<keyword evidence="2" id="KW-1048">Host nucleus</keyword>
<dbReference type="GO" id="GO:0019079">
    <property type="term" value="P:viral genome replication"/>
    <property type="evidence" value="ECO:0007669"/>
    <property type="project" value="InterPro"/>
</dbReference>
<feature type="domain" description="SF3 helicase" evidence="7">
    <location>
        <begin position="288"/>
        <end position="437"/>
    </location>
</feature>
<dbReference type="SUPFAM" id="SSF52540">
    <property type="entry name" value="P-loop containing nucleoside triphosphate hydrolases"/>
    <property type="match status" value="1"/>
</dbReference>
<dbReference type="Gene3D" id="3.40.50.300">
    <property type="entry name" value="P-loop containing nucleotide triphosphate hydrolases"/>
    <property type="match status" value="1"/>
</dbReference>
<evidence type="ECO:0000256" key="5">
    <source>
        <dbReference type="ARBA" id="ARBA00022840"/>
    </source>
</evidence>
<dbReference type="PROSITE" id="PS51206">
    <property type="entry name" value="SF3_HELICASE_1"/>
    <property type="match status" value="1"/>
</dbReference>